<sequence>MPPKNSKKEVQKIQKKVIEDKTFGLKNKNKSKVVQNFVAQVTQQAKQAGLSKEELARQERLRQEKAAKKEEKMANEREQAMLFNPAVKKKLEAAAKKKAAEEEAAAKARAEEGPEIVTAEEAYLEAKRQADMDRADAVLGPQADDDLYDQIEKERAEIRKKGNLTPVTFDSFVAWKARKAEERKQAAVEQTKLAIAAAAKAKGKSGRDLFNHLVATNADLFLDDDDADDDWMKREKDPDEDEEEIFDVTVTGTSLQLKKVEKPSGDNAQAGGEAAAKSGSVEALAKQVDASLFTDDVELPSDDDDD</sequence>
<reference evidence="8" key="1">
    <citation type="submission" date="2021-01" db="EMBL/GenBank/DDBJ databases">
        <authorList>
            <person name="Corre E."/>
            <person name="Pelletier E."/>
            <person name="Niang G."/>
            <person name="Scheremetjew M."/>
            <person name="Finn R."/>
            <person name="Kale V."/>
            <person name="Holt S."/>
            <person name="Cochrane G."/>
            <person name="Meng A."/>
            <person name="Brown T."/>
            <person name="Cohen L."/>
        </authorList>
    </citation>
    <scope>NUCLEOTIDE SEQUENCE</scope>
    <source>
        <strain evidence="7">CCMP441</strain>
        <strain evidence="8">CCMP644</strain>
    </source>
</reference>
<protein>
    <recommendedName>
        <fullName evidence="6">ZC3H15/TMA46 family C-terminal domain-containing protein</fullName>
    </recommendedName>
</protein>
<feature type="region of interest" description="Disordered" evidence="5">
    <location>
        <begin position="257"/>
        <end position="281"/>
    </location>
</feature>
<dbReference type="PANTHER" id="PTHR12681">
    <property type="entry name" value="ZINC FINGER-CONTAINING PROTEIN P48ZNF"/>
    <property type="match status" value="1"/>
</dbReference>
<keyword evidence="4" id="KW-0175">Coiled coil</keyword>
<dbReference type="PANTHER" id="PTHR12681:SF0">
    <property type="entry name" value="ZINC FINGER CCCH DOMAIN-CONTAINING PROTEIN 15"/>
    <property type="match status" value="1"/>
</dbReference>
<evidence type="ECO:0000256" key="5">
    <source>
        <dbReference type="SAM" id="MobiDB-lite"/>
    </source>
</evidence>
<dbReference type="EMBL" id="HBFK01018778">
    <property type="protein sequence ID" value="CAD8745133.1"/>
    <property type="molecule type" value="Transcribed_RNA"/>
</dbReference>
<accession>A0A6T8KYQ7</accession>
<dbReference type="GO" id="GO:0002181">
    <property type="term" value="P:cytoplasmic translation"/>
    <property type="evidence" value="ECO:0007669"/>
    <property type="project" value="TreeGrafter"/>
</dbReference>
<name>A0A6T8KYQ7_HEMAN</name>
<dbReference type="Gene3D" id="6.20.400.10">
    <property type="match status" value="1"/>
</dbReference>
<keyword evidence="1" id="KW-0479">Metal-binding</keyword>
<dbReference type="GO" id="GO:0008270">
    <property type="term" value="F:zinc ion binding"/>
    <property type="evidence" value="ECO:0007669"/>
    <property type="project" value="UniProtKB-KW"/>
</dbReference>
<dbReference type="EMBL" id="HBFX01054499">
    <property type="protein sequence ID" value="CAD8981815.1"/>
    <property type="molecule type" value="Transcribed_RNA"/>
</dbReference>
<dbReference type="GO" id="GO:0003729">
    <property type="term" value="F:mRNA binding"/>
    <property type="evidence" value="ECO:0007669"/>
    <property type="project" value="TreeGrafter"/>
</dbReference>
<gene>
    <name evidence="8" type="ORF">HAND00432_LOCUS32825</name>
    <name evidence="7" type="ORF">HAND1043_LOCUS11628</name>
</gene>
<dbReference type="AlphaFoldDB" id="A0A6T8KYQ7"/>
<organism evidence="8">
    <name type="scientific">Hemiselmis andersenii</name>
    <name type="common">Cryptophyte alga</name>
    <dbReference type="NCBI Taxonomy" id="464988"/>
    <lineage>
        <taxon>Eukaryota</taxon>
        <taxon>Cryptophyceae</taxon>
        <taxon>Cryptomonadales</taxon>
        <taxon>Hemiselmidaceae</taxon>
        <taxon>Hemiselmis</taxon>
    </lineage>
</organism>
<evidence type="ECO:0000256" key="3">
    <source>
        <dbReference type="ARBA" id="ARBA00022833"/>
    </source>
</evidence>
<feature type="domain" description="ZC3H15/TMA46 family C-terminal" evidence="6">
    <location>
        <begin position="148"/>
        <end position="237"/>
    </location>
</feature>
<evidence type="ECO:0000256" key="4">
    <source>
        <dbReference type="SAM" id="Coils"/>
    </source>
</evidence>
<evidence type="ECO:0000259" key="6">
    <source>
        <dbReference type="Pfam" id="PF16543"/>
    </source>
</evidence>
<evidence type="ECO:0000313" key="7">
    <source>
        <dbReference type="EMBL" id="CAD8745133.1"/>
    </source>
</evidence>
<dbReference type="InterPro" id="IPR032378">
    <property type="entry name" value="ZC3H15/TMA46_C"/>
</dbReference>
<keyword evidence="3" id="KW-0862">Zinc</keyword>
<evidence type="ECO:0000256" key="2">
    <source>
        <dbReference type="ARBA" id="ARBA00022771"/>
    </source>
</evidence>
<evidence type="ECO:0000256" key="1">
    <source>
        <dbReference type="ARBA" id="ARBA00022723"/>
    </source>
</evidence>
<feature type="coiled-coil region" evidence="4">
    <location>
        <begin position="51"/>
        <end position="111"/>
    </location>
</feature>
<dbReference type="Pfam" id="PF16543">
    <property type="entry name" value="DFRP_C"/>
    <property type="match status" value="1"/>
</dbReference>
<proteinExistence type="predicted"/>
<dbReference type="GO" id="GO:0005829">
    <property type="term" value="C:cytosol"/>
    <property type="evidence" value="ECO:0007669"/>
    <property type="project" value="TreeGrafter"/>
</dbReference>
<keyword evidence="2" id="KW-0863">Zinc-finger</keyword>
<evidence type="ECO:0000313" key="8">
    <source>
        <dbReference type="EMBL" id="CAD8981815.1"/>
    </source>
</evidence>